<keyword evidence="1" id="KW-0489">Methyltransferase</keyword>
<dbReference type="SUPFAM" id="SSF48452">
    <property type="entry name" value="TPR-like"/>
    <property type="match status" value="1"/>
</dbReference>
<dbReference type="InterPro" id="IPR022642">
    <property type="entry name" value="CheR_C"/>
</dbReference>
<dbReference type="SMART" id="SM00028">
    <property type="entry name" value="TPR"/>
    <property type="match status" value="3"/>
</dbReference>
<dbReference type="OrthoDB" id="9816309at2"/>
<dbReference type="PANTHER" id="PTHR24422">
    <property type="entry name" value="CHEMOTAXIS PROTEIN METHYLTRANSFERASE"/>
    <property type="match status" value="1"/>
</dbReference>
<dbReference type="InterPro" id="IPR000780">
    <property type="entry name" value="CheR_MeTrfase"/>
</dbReference>
<dbReference type="InterPro" id="IPR050903">
    <property type="entry name" value="Bact_Chemotaxis_MeTrfase"/>
</dbReference>
<dbReference type="Gene3D" id="3.40.50.150">
    <property type="entry name" value="Vaccinia Virus protein VP39"/>
    <property type="match status" value="1"/>
</dbReference>
<dbReference type="Pfam" id="PF01739">
    <property type="entry name" value="CheR"/>
    <property type="match status" value="1"/>
</dbReference>
<evidence type="ECO:0000256" key="1">
    <source>
        <dbReference type="ARBA" id="ARBA00022603"/>
    </source>
</evidence>
<evidence type="ECO:0000259" key="4">
    <source>
        <dbReference type="PROSITE" id="PS50123"/>
    </source>
</evidence>
<sequence>MFMDKSIGFSAEGIRDAICELLLTRLGLHFSPERWTDLVRRIAAAAPELGYDSTEACLQGLIGAPPGRRELEVLASHLTVGETYFFRDPETFAALEQQVLPELIRRRRETMRRIRIWSVGCSSGEEPYSIAMTLAGLLPDLERWNISILATDVNPHALARARDGIYGNWSFRNPLPLFAQRHFIPQAGGRRVVSPRIKSLVSFGYLNLMDTSYPAIETNTNAMDMVFCRNVLMYFHPQGAQQVLERLAGCLLEGGWLVVSPVENSLVHSPLLTPCRLPELQLHQKVSPESGPWPMPEFPLSVPAATTPPVEWARFEPAPAANLETVTPLMPASSPLTAPSLPESAPSSPEILVRQARDLANRGLLTEALACCEGAIALDKLNPAWTFLRASVLLELGHREAASAALLRCLYLDNAFVMAHFVLANLLLGLGQRKEARRHYRNVLDLLTACDPEQVLTEADSITAGRLREVVEATLAAIPSNEVTA</sequence>
<dbReference type="PROSITE" id="PS50123">
    <property type="entry name" value="CHER"/>
    <property type="match status" value="1"/>
</dbReference>
<dbReference type="SMART" id="SM00138">
    <property type="entry name" value="MeTrc"/>
    <property type="match status" value="1"/>
</dbReference>
<keyword evidence="6" id="KW-1185">Reference proteome</keyword>
<dbReference type="InterPro" id="IPR019734">
    <property type="entry name" value="TPR_rpt"/>
</dbReference>
<organism evidence="5 6">
    <name type="scientific">Denitratisoma oestradiolicum</name>
    <dbReference type="NCBI Taxonomy" id="311182"/>
    <lineage>
        <taxon>Bacteria</taxon>
        <taxon>Pseudomonadati</taxon>
        <taxon>Pseudomonadota</taxon>
        <taxon>Betaproteobacteria</taxon>
        <taxon>Nitrosomonadales</taxon>
        <taxon>Sterolibacteriaceae</taxon>
        <taxon>Denitratisoma</taxon>
    </lineage>
</organism>
<dbReference type="InterPro" id="IPR029063">
    <property type="entry name" value="SAM-dependent_MTases_sf"/>
</dbReference>
<gene>
    <name evidence="5" type="ORF">DENOEST_2284</name>
</gene>
<evidence type="ECO:0000313" key="6">
    <source>
        <dbReference type="Proteomes" id="UP000515733"/>
    </source>
</evidence>
<evidence type="ECO:0000313" key="5">
    <source>
        <dbReference type="EMBL" id="CAB1369449.1"/>
    </source>
</evidence>
<proteinExistence type="predicted"/>
<dbReference type="KEGG" id="doe:DENOEST_2284"/>
<dbReference type="PRINTS" id="PR00996">
    <property type="entry name" value="CHERMTFRASE"/>
</dbReference>
<dbReference type="Pfam" id="PF13181">
    <property type="entry name" value="TPR_8"/>
    <property type="match status" value="1"/>
</dbReference>
<keyword evidence="3" id="KW-0949">S-adenosyl-L-methionine</keyword>
<feature type="domain" description="CheR-type methyltransferase" evidence="4">
    <location>
        <begin position="18"/>
        <end position="263"/>
    </location>
</feature>
<keyword evidence="2" id="KW-0808">Transferase</keyword>
<dbReference type="GO" id="GO:0032259">
    <property type="term" value="P:methylation"/>
    <property type="evidence" value="ECO:0007669"/>
    <property type="project" value="UniProtKB-KW"/>
</dbReference>
<dbReference type="AlphaFoldDB" id="A0A6S6XX51"/>
<dbReference type="PANTHER" id="PTHR24422:SF19">
    <property type="entry name" value="CHEMOTAXIS PROTEIN METHYLTRANSFERASE"/>
    <property type="match status" value="1"/>
</dbReference>
<name>A0A6S6XX51_9PROT</name>
<dbReference type="Proteomes" id="UP000515733">
    <property type="component" value="Chromosome"/>
</dbReference>
<evidence type="ECO:0000256" key="3">
    <source>
        <dbReference type="ARBA" id="ARBA00022691"/>
    </source>
</evidence>
<dbReference type="SUPFAM" id="SSF53335">
    <property type="entry name" value="S-adenosyl-L-methionine-dependent methyltransferases"/>
    <property type="match status" value="1"/>
</dbReference>
<accession>A0A6S6XX51</accession>
<protein>
    <recommendedName>
        <fullName evidence="4">CheR-type methyltransferase domain-containing protein</fullName>
    </recommendedName>
</protein>
<dbReference type="InterPro" id="IPR011990">
    <property type="entry name" value="TPR-like_helical_dom_sf"/>
</dbReference>
<reference evidence="5 6" key="1">
    <citation type="submission" date="2020-03" db="EMBL/GenBank/DDBJ databases">
        <authorList>
            <consortium name="Genoscope - CEA"/>
            <person name="William W."/>
        </authorList>
    </citation>
    <scope>NUCLEOTIDE SEQUENCE [LARGE SCALE GENOMIC DNA]</scope>
    <source>
        <strain evidence="6">DSM 16959</strain>
    </source>
</reference>
<evidence type="ECO:0000256" key="2">
    <source>
        <dbReference type="ARBA" id="ARBA00022679"/>
    </source>
</evidence>
<dbReference type="EMBL" id="LR778301">
    <property type="protein sequence ID" value="CAB1369449.1"/>
    <property type="molecule type" value="Genomic_DNA"/>
</dbReference>
<dbReference type="GO" id="GO:0008757">
    <property type="term" value="F:S-adenosylmethionine-dependent methyltransferase activity"/>
    <property type="evidence" value="ECO:0007669"/>
    <property type="project" value="InterPro"/>
</dbReference>
<dbReference type="Gene3D" id="1.25.40.10">
    <property type="entry name" value="Tetratricopeptide repeat domain"/>
    <property type="match status" value="1"/>
</dbReference>